<dbReference type="RefSeq" id="WP_008439592.1">
    <property type="nucleotide sequence ID" value="NZ_LVJS01000106.1"/>
</dbReference>
<evidence type="ECO:0000256" key="7">
    <source>
        <dbReference type="ARBA" id="ARBA00022747"/>
    </source>
</evidence>
<dbReference type="Gene3D" id="1.20.1260.30">
    <property type="match status" value="1"/>
</dbReference>
<feature type="domain" description="N6 adenine-specific DNA methyltransferase N-terminal" evidence="13">
    <location>
        <begin position="6"/>
        <end position="132"/>
    </location>
</feature>
<dbReference type="eggNOG" id="COG0732">
    <property type="taxonomic scope" value="Bacteria"/>
</dbReference>
<dbReference type="InterPro" id="IPR051537">
    <property type="entry name" value="DNA_Adenine_Mtase"/>
</dbReference>
<dbReference type="SUPFAM" id="SSF116734">
    <property type="entry name" value="DNA methylase specificity domain"/>
    <property type="match status" value="1"/>
</dbReference>
<dbReference type="PROSITE" id="PS00092">
    <property type="entry name" value="N6_MTASE"/>
    <property type="match status" value="1"/>
</dbReference>
<dbReference type="Gene3D" id="3.40.50.150">
    <property type="entry name" value="Vaccinia Virus protein VP39"/>
    <property type="match status" value="1"/>
</dbReference>
<evidence type="ECO:0000256" key="2">
    <source>
        <dbReference type="ARBA" id="ARBA00010923"/>
    </source>
</evidence>
<keyword evidence="10" id="KW-0175">Coiled coil</keyword>
<dbReference type="EMBL" id="LVJS01000106">
    <property type="protein sequence ID" value="KZC22440.1"/>
    <property type="molecule type" value="Genomic_DNA"/>
</dbReference>
<dbReference type="InterPro" id="IPR002052">
    <property type="entry name" value="DNA_methylase_N6_adenine_CS"/>
</dbReference>
<keyword evidence="7" id="KW-0680">Restriction system</keyword>
<evidence type="ECO:0000313" key="15">
    <source>
        <dbReference type="Proteomes" id="UP000076131"/>
    </source>
</evidence>
<feature type="domain" description="DNA methylase adenine-specific" evidence="12">
    <location>
        <begin position="140"/>
        <end position="449"/>
    </location>
</feature>
<dbReference type="Pfam" id="PF12161">
    <property type="entry name" value="HsdM_N"/>
    <property type="match status" value="1"/>
</dbReference>
<evidence type="ECO:0000256" key="3">
    <source>
        <dbReference type="ARBA" id="ARBA00011900"/>
    </source>
</evidence>
<keyword evidence="5" id="KW-0808">Transferase</keyword>
<dbReference type="InterPro" id="IPR029063">
    <property type="entry name" value="SAM-dependent_MTases_sf"/>
</dbReference>
<dbReference type="EC" id="2.1.1.72" evidence="3"/>
<comment type="similarity">
    <text evidence="1">Belongs to the N(4)/N(6)-methyltransferase family.</text>
</comment>
<comment type="caution">
    <text evidence="14">The sequence shown here is derived from an EMBL/GenBank/DDBJ whole genome shotgun (WGS) entry which is preliminary data.</text>
</comment>
<keyword evidence="15" id="KW-1185">Reference proteome</keyword>
<comment type="catalytic activity">
    <reaction evidence="9">
        <text>a 2'-deoxyadenosine in DNA + S-adenosyl-L-methionine = an N(6)-methyl-2'-deoxyadenosine in DNA + S-adenosyl-L-homocysteine + H(+)</text>
        <dbReference type="Rhea" id="RHEA:15197"/>
        <dbReference type="Rhea" id="RHEA-COMP:12418"/>
        <dbReference type="Rhea" id="RHEA-COMP:12419"/>
        <dbReference type="ChEBI" id="CHEBI:15378"/>
        <dbReference type="ChEBI" id="CHEBI:57856"/>
        <dbReference type="ChEBI" id="CHEBI:59789"/>
        <dbReference type="ChEBI" id="CHEBI:90615"/>
        <dbReference type="ChEBI" id="CHEBI:90616"/>
        <dbReference type="EC" id="2.1.1.72"/>
    </reaction>
</comment>
<feature type="domain" description="Type I restriction modification DNA specificity" evidence="11">
    <location>
        <begin position="456"/>
        <end position="621"/>
    </location>
</feature>
<dbReference type="PANTHER" id="PTHR42933:SF3">
    <property type="entry name" value="TYPE I RESTRICTION ENZYME MJAVIII METHYLASE SUBUNIT"/>
    <property type="match status" value="1"/>
</dbReference>
<dbReference type="Gene3D" id="3.90.220.20">
    <property type="entry name" value="DNA methylase specificity domains"/>
    <property type="match status" value="1"/>
</dbReference>
<dbReference type="GO" id="GO:0032259">
    <property type="term" value="P:methylation"/>
    <property type="evidence" value="ECO:0007669"/>
    <property type="project" value="UniProtKB-KW"/>
</dbReference>
<evidence type="ECO:0000259" key="13">
    <source>
        <dbReference type="Pfam" id="PF12161"/>
    </source>
</evidence>
<organism evidence="14 15">
    <name type="scientific">Rhodanobacter thiooxydans</name>
    <dbReference type="NCBI Taxonomy" id="416169"/>
    <lineage>
        <taxon>Bacteria</taxon>
        <taxon>Pseudomonadati</taxon>
        <taxon>Pseudomonadota</taxon>
        <taxon>Gammaproteobacteria</taxon>
        <taxon>Lysobacterales</taxon>
        <taxon>Rhodanobacteraceae</taxon>
        <taxon>Rhodanobacter</taxon>
    </lineage>
</organism>
<dbReference type="InterPro" id="IPR038333">
    <property type="entry name" value="T1MK-like_N_sf"/>
</dbReference>
<evidence type="ECO:0000256" key="1">
    <source>
        <dbReference type="ARBA" id="ARBA00006594"/>
    </source>
</evidence>
<dbReference type="GO" id="GO:0009007">
    <property type="term" value="F:site-specific DNA-methyltransferase (adenine-specific) activity"/>
    <property type="evidence" value="ECO:0007669"/>
    <property type="project" value="UniProtKB-EC"/>
</dbReference>
<dbReference type="Pfam" id="PF01420">
    <property type="entry name" value="Methylase_S"/>
    <property type="match status" value="1"/>
</dbReference>
<dbReference type="GO" id="GO:0003677">
    <property type="term" value="F:DNA binding"/>
    <property type="evidence" value="ECO:0007669"/>
    <property type="project" value="UniProtKB-KW"/>
</dbReference>
<dbReference type="AlphaFoldDB" id="A0A154QDY9"/>
<name>A0A154QDY9_9GAMM</name>
<dbReference type="GO" id="GO:0008170">
    <property type="term" value="F:N-methyltransferase activity"/>
    <property type="evidence" value="ECO:0007669"/>
    <property type="project" value="InterPro"/>
</dbReference>
<keyword evidence="6" id="KW-0949">S-adenosyl-L-methionine</keyword>
<gene>
    <name evidence="14" type="ORF">RHOFW104T7_00710</name>
</gene>
<evidence type="ECO:0000256" key="4">
    <source>
        <dbReference type="ARBA" id="ARBA00022603"/>
    </source>
</evidence>
<sequence length="640" mass="71713">MITGTIKSQVDQIWNAFWSGGISNPMEVIEQMTYLLFIKRLDEMQTVKEKKAHRIKQPVENPIFNSRQQKLRWSHFKDLGDPGLLYHIVSEEVFPFIKRLGGHGGESTYAAHMKDARFTIPTPALLAKVVDMLDAIPMDDRDTKGDLYEYMLGKIASAGQNGQFRTPRHIIKLMVDMMAPKPPDTICDPACGTAGFLVAASEYLNAHHSDEIYADKKSTKRFNHDTFHGFDFDSTMLRIGSMNMLLHGVEDPAIENRDSLSEGHANVEGQFSLVLANPPFSGSLDYESCAADLLSVVRTRKTELLFVALVERLLKQGGSAAVVVPAGVLESDSNAHQTIRKRLVENNRLIAVIALPHWVFKPYASVATCILVFQKVATTDQVWFFRVENDGFSDGASKVEVEGSDLPGLLKLWSERLTKDYVSKETKHRFVSVKEIRDSNYDLCHRVYLSGYRYPRKIKTERLGDLFNLVRGETPAAGAVENGDFPFVTTSAEVKRADRWQIDSKAIVIPLVSSTGHGHASIKQIHYIQGKAALATICVALVPKTDDVDTEFVYYYLRRFKDQLLVPLMRGSANVSLNPDRLADLMLPIPDTYEREKFKAGLRDLKNEVEALEVALKEKLEDLNAARDAFGGRSLGFVAQ</sequence>
<dbReference type="PANTHER" id="PTHR42933">
    <property type="entry name" value="SLR6095 PROTEIN"/>
    <property type="match status" value="1"/>
</dbReference>
<dbReference type="eggNOG" id="COG0286">
    <property type="taxonomic scope" value="Bacteria"/>
</dbReference>
<protein>
    <recommendedName>
        <fullName evidence="3">site-specific DNA-methyltransferase (adenine-specific)</fullName>
        <ecNumber evidence="3">2.1.1.72</ecNumber>
    </recommendedName>
</protein>
<dbReference type="InterPro" id="IPR022749">
    <property type="entry name" value="D12N6_MeTrfase_N"/>
</dbReference>
<evidence type="ECO:0000256" key="8">
    <source>
        <dbReference type="ARBA" id="ARBA00023125"/>
    </source>
</evidence>
<evidence type="ECO:0000256" key="9">
    <source>
        <dbReference type="ARBA" id="ARBA00047942"/>
    </source>
</evidence>
<dbReference type="Pfam" id="PF02384">
    <property type="entry name" value="N6_Mtase"/>
    <property type="match status" value="1"/>
</dbReference>
<dbReference type="GO" id="GO:0009307">
    <property type="term" value="P:DNA restriction-modification system"/>
    <property type="evidence" value="ECO:0007669"/>
    <property type="project" value="UniProtKB-KW"/>
</dbReference>
<feature type="coiled-coil region" evidence="10">
    <location>
        <begin position="595"/>
        <end position="629"/>
    </location>
</feature>
<dbReference type="Proteomes" id="UP000076131">
    <property type="component" value="Unassembled WGS sequence"/>
</dbReference>
<evidence type="ECO:0000259" key="12">
    <source>
        <dbReference type="Pfam" id="PF02384"/>
    </source>
</evidence>
<dbReference type="InterPro" id="IPR003356">
    <property type="entry name" value="DNA_methylase_A-5"/>
</dbReference>
<evidence type="ECO:0000256" key="5">
    <source>
        <dbReference type="ARBA" id="ARBA00022679"/>
    </source>
</evidence>
<accession>A0A154QDY9</accession>
<reference evidence="14 15" key="1">
    <citation type="journal article" date="2016" name="MBio">
        <title>Lateral Gene Transfer in a Heavy Metal-Contaminated-Groundwater Microbial Community.</title>
        <authorList>
            <person name="Hemme C.L."/>
            <person name="Green S.J."/>
            <person name="Rishishwar L."/>
            <person name="Prakash O."/>
            <person name="Pettenato A."/>
            <person name="Chakraborty R."/>
            <person name="Deutschbauer A.M."/>
            <person name="Van Nostrand J.D."/>
            <person name="Wu L."/>
            <person name="He Z."/>
            <person name="Jordan I.K."/>
            <person name="Hazen T.C."/>
            <person name="Arkin A.P."/>
            <person name="Kostka J.E."/>
            <person name="Zhou J."/>
        </authorList>
    </citation>
    <scope>NUCLEOTIDE SEQUENCE [LARGE SCALE GENOMIC DNA]</scope>
    <source>
        <strain evidence="14 15">FW104-T7</strain>
    </source>
</reference>
<evidence type="ECO:0000313" key="14">
    <source>
        <dbReference type="EMBL" id="KZC22440.1"/>
    </source>
</evidence>
<keyword evidence="8" id="KW-0238">DNA-binding</keyword>
<keyword evidence="4 14" id="KW-0489">Methyltransferase</keyword>
<dbReference type="InterPro" id="IPR000055">
    <property type="entry name" value="Restrct_endonuc_typeI_TRD"/>
</dbReference>
<evidence type="ECO:0000259" key="11">
    <source>
        <dbReference type="Pfam" id="PF01420"/>
    </source>
</evidence>
<dbReference type="InterPro" id="IPR044946">
    <property type="entry name" value="Restrct_endonuc_typeI_TRD_sf"/>
</dbReference>
<dbReference type="SUPFAM" id="SSF53335">
    <property type="entry name" value="S-adenosyl-L-methionine-dependent methyltransferases"/>
    <property type="match status" value="1"/>
</dbReference>
<comment type="similarity">
    <text evidence="2">Belongs to the type-I restriction system S methylase family.</text>
</comment>
<evidence type="ECO:0000256" key="10">
    <source>
        <dbReference type="SAM" id="Coils"/>
    </source>
</evidence>
<dbReference type="PRINTS" id="PR00507">
    <property type="entry name" value="N12N6MTFRASE"/>
</dbReference>
<evidence type="ECO:0000256" key="6">
    <source>
        <dbReference type="ARBA" id="ARBA00022691"/>
    </source>
</evidence>
<dbReference type="STRING" id="416169.RHOFW104T7_00710"/>
<proteinExistence type="inferred from homology"/>